<dbReference type="InterPro" id="IPR000923">
    <property type="entry name" value="BlueCu_1"/>
</dbReference>
<dbReference type="GO" id="GO:0005507">
    <property type="term" value="F:copper ion binding"/>
    <property type="evidence" value="ECO:0007669"/>
    <property type="project" value="InterPro"/>
</dbReference>
<dbReference type="InterPro" id="IPR006311">
    <property type="entry name" value="TAT_signal"/>
</dbReference>
<dbReference type="RefSeq" id="WP_209482732.1">
    <property type="nucleotide sequence ID" value="NZ_JAGGKQ010000002.1"/>
</dbReference>
<feature type="domain" description="Blue (type 1) copper" evidence="5">
    <location>
        <begin position="72"/>
        <end position="162"/>
    </location>
</feature>
<accession>A0A8T4GC81</accession>
<dbReference type="EMBL" id="JAGGKQ010000002">
    <property type="protein sequence ID" value="MBP1921349.1"/>
    <property type="molecule type" value="Genomic_DNA"/>
</dbReference>
<dbReference type="OrthoDB" id="186995at2157"/>
<reference evidence="6" key="1">
    <citation type="submission" date="2021-03" db="EMBL/GenBank/DDBJ databases">
        <title>Genomic Encyclopedia of Type Strains, Phase IV (KMG-IV): sequencing the most valuable type-strain genomes for metagenomic binning, comparative biology and taxonomic classification.</title>
        <authorList>
            <person name="Goeker M."/>
        </authorList>
    </citation>
    <scope>NUCLEOTIDE SEQUENCE</scope>
    <source>
        <strain evidence="6">DSM 23564</strain>
    </source>
</reference>
<dbReference type="AlphaFoldDB" id="A0A8T4GC81"/>
<evidence type="ECO:0000256" key="4">
    <source>
        <dbReference type="SAM" id="Phobius"/>
    </source>
</evidence>
<keyword evidence="2" id="KW-0186">Copper</keyword>
<sequence>MSTDDVSRRRFMRTAGGAAATASAAAAASGTAAGQEDEDEDNGGGDVEPDWPGGAEGNLGTYEDARGQDEVTVMVGAGDQGLAFDPTLLWVDPGTTITWEWTGEGGGHNVETVEGPADLDSGTPVDEAGYTYEHEATEEDEGITHYVCAPHDGTGMHAGLAVGDDIETVDVGGDAAGAVFVPQGARALGIATFIAMCSTLGLAFVFMKYGGTITQDEP</sequence>
<evidence type="ECO:0000256" key="3">
    <source>
        <dbReference type="SAM" id="MobiDB-lite"/>
    </source>
</evidence>
<gene>
    <name evidence="6" type="ORF">J2751_000338</name>
</gene>
<keyword evidence="1" id="KW-0479">Metal-binding</keyword>
<feature type="compositionally biased region" description="Acidic residues" evidence="3">
    <location>
        <begin position="35"/>
        <end position="49"/>
    </location>
</feature>
<keyword evidence="4" id="KW-1133">Transmembrane helix</keyword>
<evidence type="ECO:0000313" key="6">
    <source>
        <dbReference type="EMBL" id="MBP1921349.1"/>
    </source>
</evidence>
<organism evidence="6 7">
    <name type="scientific">Halorubrum alkaliphilum</name>
    <dbReference type="NCBI Taxonomy" id="261290"/>
    <lineage>
        <taxon>Archaea</taxon>
        <taxon>Methanobacteriati</taxon>
        <taxon>Methanobacteriota</taxon>
        <taxon>Stenosarchaea group</taxon>
        <taxon>Halobacteria</taxon>
        <taxon>Halobacteriales</taxon>
        <taxon>Haloferacaceae</taxon>
        <taxon>Halorubrum</taxon>
    </lineage>
</organism>
<dbReference type="InterPro" id="IPR008972">
    <property type="entry name" value="Cupredoxin"/>
</dbReference>
<feature type="transmembrane region" description="Helical" evidence="4">
    <location>
        <begin position="187"/>
        <end position="207"/>
    </location>
</feature>
<protein>
    <submittedName>
        <fullName evidence="6">Halocyanin-like protein</fullName>
    </submittedName>
</protein>
<dbReference type="Proteomes" id="UP000823588">
    <property type="component" value="Unassembled WGS sequence"/>
</dbReference>
<proteinExistence type="predicted"/>
<comment type="caution">
    <text evidence="6">The sequence shown here is derived from an EMBL/GenBank/DDBJ whole genome shotgun (WGS) entry which is preliminary data.</text>
</comment>
<evidence type="ECO:0000259" key="5">
    <source>
        <dbReference type="Pfam" id="PF00127"/>
    </source>
</evidence>
<evidence type="ECO:0000313" key="7">
    <source>
        <dbReference type="Proteomes" id="UP000823588"/>
    </source>
</evidence>
<keyword evidence="4" id="KW-0812">Transmembrane</keyword>
<dbReference type="Pfam" id="PF00127">
    <property type="entry name" value="Copper-bind"/>
    <property type="match status" value="1"/>
</dbReference>
<dbReference type="SUPFAM" id="SSF49503">
    <property type="entry name" value="Cupredoxins"/>
    <property type="match status" value="1"/>
</dbReference>
<feature type="region of interest" description="Disordered" evidence="3">
    <location>
        <begin position="1"/>
        <end position="62"/>
    </location>
</feature>
<feature type="compositionally biased region" description="Low complexity" evidence="3">
    <location>
        <begin position="14"/>
        <end position="34"/>
    </location>
</feature>
<dbReference type="NCBIfam" id="TIGR03102">
    <property type="entry name" value="halo_cynanin"/>
    <property type="match status" value="1"/>
</dbReference>
<dbReference type="GO" id="GO:0009055">
    <property type="term" value="F:electron transfer activity"/>
    <property type="evidence" value="ECO:0007669"/>
    <property type="project" value="InterPro"/>
</dbReference>
<evidence type="ECO:0000256" key="1">
    <source>
        <dbReference type="ARBA" id="ARBA00022723"/>
    </source>
</evidence>
<dbReference type="Gene3D" id="2.60.40.420">
    <property type="entry name" value="Cupredoxins - blue copper proteins"/>
    <property type="match status" value="1"/>
</dbReference>
<keyword evidence="7" id="KW-1185">Reference proteome</keyword>
<name>A0A8T4GC81_9EURY</name>
<evidence type="ECO:0000256" key="2">
    <source>
        <dbReference type="ARBA" id="ARBA00023008"/>
    </source>
</evidence>
<dbReference type="InterPro" id="IPR017533">
    <property type="entry name" value="Halocyanin"/>
</dbReference>
<keyword evidence="4" id="KW-0472">Membrane</keyword>
<dbReference type="PROSITE" id="PS51318">
    <property type="entry name" value="TAT"/>
    <property type="match status" value="1"/>
</dbReference>